<evidence type="ECO:0000313" key="3">
    <source>
        <dbReference type="Proteomes" id="UP000002700"/>
    </source>
</evidence>
<feature type="compositionally biased region" description="Basic and acidic residues" evidence="1">
    <location>
        <begin position="348"/>
        <end position="366"/>
    </location>
</feature>
<feature type="region of interest" description="Disordered" evidence="1">
    <location>
        <begin position="321"/>
        <end position="398"/>
    </location>
</feature>
<feature type="compositionally biased region" description="Basic and acidic residues" evidence="1">
    <location>
        <begin position="20"/>
        <end position="39"/>
    </location>
</feature>
<dbReference type="EMBL" id="CP000125">
    <property type="protein sequence ID" value="ABA51876.1"/>
    <property type="molecule type" value="Genomic_DNA"/>
</dbReference>
<dbReference type="InterPro" id="IPR010263">
    <property type="entry name" value="T6SS_TssK"/>
</dbReference>
<dbReference type="NCBIfam" id="TIGR03353">
    <property type="entry name" value="VI_chp_4"/>
    <property type="match status" value="1"/>
</dbReference>
<dbReference type="Pfam" id="PF05936">
    <property type="entry name" value="T6SS_VasE"/>
    <property type="match status" value="1"/>
</dbReference>
<feature type="compositionally biased region" description="Basic residues" evidence="1">
    <location>
        <begin position="279"/>
        <end position="293"/>
    </location>
</feature>
<sequence length="866" mass="97516">MPEPRRRLQDPHAGRPRARPVSEHRPADDGRVDHDEGARLRHARAHEEIDDPDDERRSAGQRRRRDVGEDHGQGRIHRGQRESEVRRRRGRAADDADEAQRRQRDGRRAAAEPAESDGDELRRGHERTTHCPAGRDARAPADAARPAVMAVANVSRMRGSHMRCRARRARRPRRLCGPRHRRAGARRRAMGLRARRAAHRYRRVGAVERIPERAAHAVARGVPERGREGVPPARRRSGPAAHDARGGRPRRGLHSDDPLRRRARPACRAVDRSRAAGALRRHRRRLLRRRRPTRGAPVRGAAAHRQARLVLLHLSRRAANARAEAQARRAEHHRRARSAAEPAAAGRARMDGARQRREDPGAAERRRERRRQRQARQTRQRRRPCAAQAMTHDASRTGTNDMDNVYWHQGMLLQPQHFQLAELHQQFRFEPWLACGPPHFWGVGALSLAQAAIDRRVVEIRSARLLFADRSYVEYPGNAVVAARAFDPAWLDEGRALVAHVALRRLARGANNVTVAAAPDALPDAPTRYATLPSAEEVADLHSDHPGAPVRTLKHVLKIVFEHELDALAAHETIPIARIVRDGERLRLDDDFAPPCYALSGSRTLLERVRCIRDELAGRARQLQQYKNPREMQRAEFDASYAAFLLALRSLNRFGPLLFHLAECDGQHPWTVYGVLRQLVGELSVFSERFDMLGETPDARGGLPPYDHRDLGGCFSRAHALIGHLLDAIAVGPDCVATFEPDGPQQPAQRSAQLPPDVFADRHQIYLAIRSAHDPDTLAQRFALGGRIAATDEMPQLTALALPGVELTRLPGPPPRLPRRGDARYFRIEQAGRPWDAIRRDGRVSLRWADAPDDLHAELVAVRHTQ</sequence>
<dbReference type="EnsemblBacteria" id="ABA51876">
    <property type="protein sequence ID" value="ABA51876"/>
    <property type="gene ID" value="BURPS1710b_A0545"/>
</dbReference>
<reference evidence="2 3" key="1">
    <citation type="submission" date="2005-09" db="EMBL/GenBank/DDBJ databases">
        <authorList>
            <person name="Woods D.E."/>
            <person name="Nierman W.C."/>
        </authorList>
    </citation>
    <scope>NUCLEOTIDE SEQUENCE [LARGE SCALE GENOMIC DNA]</scope>
    <source>
        <strain evidence="2 3">1710b</strain>
    </source>
</reference>
<dbReference type="AlphaFoldDB" id="Q3JL49"/>
<dbReference type="PANTHER" id="PTHR35566:SF1">
    <property type="entry name" value="TYPE VI SECRETION SYSTEM BASEPLATE COMPONENT TSSK1"/>
    <property type="match status" value="1"/>
</dbReference>
<gene>
    <name evidence="2" type="ordered locus">BURPS1710b_A0545</name>
</gene>
<dbReference type="HOGENOM" id="CLU_330834_0_0_4"/>
<organism evidence="2 3">
    <name type="scientific">Burkholderia pseudomallei (strain 1710b)</name>
    <dbReference type="NCBI Taxonomy" id="320372"/>
    <lineage>
        <taxon>Bacteria</taxon>
        <taxon>Pseudomonadati</taxon>
        <taxon>Pseudomonadota</taxon>
        <taxon>Betaproteobacteria</taxon>
        <taxon>Burkholderiales</taxon>
        <taxon>Burkholderiaceae</taxon>
        <taxon>Burkholderia</taxon>
        <taxon>pseudomallei group</taxon>
    </lineage>
</organism>
<evidence type="ECO:0000256" key="1">
    <source>
        <dbReference type="SAM" id="MobiDB-lite"/>
    </source>
</evidence>
<proteinExistence type="predicted"/>
<dbReference type="Proteomes" id="UP000002700">
    <property type="component" value="Chromosome II"/>
</dbReference>
<feature type="region of interest" description="Disordered" evidence="1">
    <location>
        <begin position="217"/>
        <end position="303"/>
    </location>
</feature>
<evidence type="ECO:0000313" key="2">
    <source>
        <dbReference type="EMBL" id="ABA51876.1"/>
    </source>
</evidence>
<dbReference type="KEGG" id="bpm:BURPS1710b_A0545"/>
<feature type="compositionally biased region" description="Basic and acidic residues" evidence="1">
    <location>
        <begin position="66"/>
        <end position="110"/>
    </location>
</feature>
<protein>
    <submittedName>
        <fullName evidence="2">Uncharacterized protein</fullName>
    </submittedName>
</protein>
<feature type="region of interest" description="Disordered" evidence="1">
    <location>
        <begin position="1"/>
        <end position="144"/>
    </location>
</feature>
<feature type="compositionally biased region" description="Basic and acidic residues" evidence="1">
    <location>
        <begin position="119"/>
        <end position="139"/>
    </location>
</feature>
<accession>Q3JL49</accession>
<feature type="compositionally biased region" description="Basic and acidic residues" evidence="1">
    <location>
        <begin position="1"/>
        <end position="13"/>
    </location>
</feature>
<dbReference type="PANTHER" id="PTHR35566">
    <property type="entry name" value="BLR3599 PROTEIN"/>
    <property type="match status" value="1"/>
</dbReference>
<name>Q3JL49_BURP1</name>
<feature type="compositionally biased region" description="Basic residues" evidence="1">
    <location>
        <begin position="367"/>
        <end position="384"/>
    </location>
</feature>
<feature type="compositionally biased region" description="Low complexity" evidence="1">
    <location>
        <begin position="294"/>
        <end position="303"/>
    </location>
</feature>